<dbReference type="InterPro" id="IPR001845">
    <property type="entry name" value="HTH_ArsR_DNA-bd_dom"/>
</dbReference>
<evidence type="ECO:0000313" key="6">
    <source>
        <dbReference type="Proteomes" id="UP000319712"/>
    </source>
</evidence>
<evidence type="ECO:0000259" key="4">
    <source>
        <dbReference type="PROSITE" id="PS50987"/>
    </source>
</evidence>
<dbReference type="InterPro" id="IPR011991">
    <property type="entry name" value="ArsR-like_HTH"/>
</dbReference>
<feature type="domain" description="HTH arsR-type" evidence="4">
    <location>
        <begin position="21"/>
        <end position="117"/>
    </location>
</feature>
<dbReference type="Pfam" id="PF12840">
    <property type="entry name" value="HTH_20"/>
    <property type="match status" value="1"/>
</dbReference>
<dbReference type="Gene3D" id="1.10.10.10">
    <property type="entry name" value="Winged helix-like DNA-binding domain superfamily/Winged helix DNA-binding domain"/>
    <property type="match status" value="1"/>
</dbReference>
<name>A0A521EI08_9EURY</name>
<keyword evidence="3" id="KW-0804">Transcription</keyword>
<evidence type="ECO:0000256" key="2">
    <source>
        <dbReference type="ARBA" id="ARBA00023125"/>
    </source>
</evidence>
<gene>
    <name evidence="5" type="ORF">SAMN06264867_1116</name>
</gene>
<dbReference type="PROSITE" id="PS50987">
    <property type="entry name" value="HTH_ARSR_2"/>
    <property type="match status" value="1"/>
</dbReference>
<dbReference type="AlphaFoldDB" id="A0A521EI08"/>
<proteinExistence type="predicted"/>
<dbReference type="GO" id="GO:0003677">
    <property type="term" value="F:DNA binding"/>
    <property type="evidence" value="ECO:0007669"/>
    <property type="project" value="UniProtKB-KW"/>
</dbReference>
<keyword evidence="1" id="KW-0805">Transcription regulation</keyword>
<keyword evidence="2" id="KW-0238">DNA-binding</keyword>
<evidence type="ECO:0000256" key="1">
    <source>
        <dbReference type="ARBA" id="ARBA00023015"/>
    </source>
</evidence>
<accession>A0A521EI08</accession>
<evidence type="ECO:0000313" key="5">
    <source>
        <dbReference type="EMBL" id="SMO83564.1"/>
    </source>
</evidence>
<dbReference type="InterPro" id="IPR036388">
    <property type="entry name" value="WH-like_DNA-bd_sf"/>
</dbReference>
<sequence>MTEREQGEHDLGERSSLLPEHSMLSLEEYLAMQRAIGNETRFRVLDLLVEEGARGATELRTALDIESNTLHYHLDELVDVGLVENRKRTEPSSDGLYSYYRATSLGEGILEHGVRELMREEWELLDAYGE</sequence>
<dbReference type="PANTHER" id="PTHR43132:SF2">
    <property type="entry name" value="ARSENICAL RESISTANCE OPERON REPRESSOR ARSR-RELATED"/>
    <property type="match status" value="1"/>
</dbReference>
<dbReference type="InterPro" id="IPR051011">
    <property type="entry name" value="Metal_resp_trans_reg"/>
</dbReference>
<dbReference type="SUPFAM" id="SSF46785">
    <property type="entry name" value="Winged helix' DNA-binding domain"/>
    <property type="match status" value="1"/>
</dbReference>
<dbReference type="PANTHER" id="PTHR43132">
    <property type="entry name" value="ARSENICAL RESISTANCE OPERON REPRESSOR ARSR-RELATED"/>
    <property type="match status" value="1"/>
</dbReference>
<dbReference type="InterPro" id="IPR036390">
    <property type="entry name" value="WH_DNA-bd_sf"/>
</dbReference>
<dbReference type="RefSeq" id="WP_142987464.1">
    <property type="nucleotide sequence ID" value="NZ_FXTD01000011.1"/>
</dbReference>
<dbReference type="CDD" id="cd00090">
    <property type="entry name" value="HTH_ARSR"/>
    <property type="match status" value="1"/>
</dbReference>
<reference evidence="5 6" key="1">
    <citation type="submission" date="2017-05" db="EMBL/GenBank/DDBJ databases">
        <authorList>
            <person name="Varghese N."/>
            <person name="Submissions S."/>
        </authorList>
    </citation>
    <scope>NUCLEOTIDE SEQUENCE [LARGE SCALE GENOMIC DNA]</scope>
    <source>
        <strain evidence="5 6">DSM 19504</strain>
    </source>
</reference>
<evidence type="ECO:0000256" key="3">
    <source>
        <dbReference type="ARBA" id="ARBA00023163"/>
    </source>
</evidence>
<dbReference type="SMART" id="SM00418">
    <property type="entry name" value="HTH_ARSR"/>
    <property type="match status" value="1"/>
</dbReference>
<dbReference type="GO" id="GO:0003700">
    <property type="term" value="F:DNA-binding transcription factor activity"/>
    <property type="evidence" value="ECO:0007669"/>
    <property type="project" value="InterPro"/>
</dbReference>
<protein>
    <submittedName>
        <fullName evidence="5">Helix-turn-helix domain-containing protein</fullName>
    </submittedName>
</protein>
<dbReference type="OrthoDB" id="134936at2157"/>
<dbReference type="EMBL" id="FXTD01000011">
    <property type="protein sequence ID" value="SMO83564.1"/>
    <property type="molecule type" value="Genomic_DNA"/>
</dbReference>
<keyword evidence="6" id="KW-1185">Reference proteome</keyword>
<dbReference type="Proteomes" id="UP000319712">
    <property type="component" value="Unassembled WGS sequence"/>
</dbReference>
<organism evidence="5 6">
    <name type="scientific">Halorubrum cibi</name>
    <dbReference type="NCBI Taxonomy" id="413815"/>
    <lineage>
        <taxon>Archaea</taxon>
        <taxon>Methanobacteriati</taxon>
        <taxon>Methanobacteriota</taxon>
        <taxon>Stenosarchaea group</taxon>
        <taxon>Halobacteria</taxon>
        <taxon>Halobacteriales</taxon>
        <taxon>Haloferacaceae</taxon>
        <taxon>Halorubrum</taxon>
    </lineage>
</organism>